<dbReference type="Proteomes" id="UP000829685">
    <property type="component" value="Unassembled WGS sequence"/>
</dbReference>
<name>A0A9P9WPN8_9PEZI</name>
<dbReference type="Gene3D" id="3.40.50.720">
    <property type="entry name" value="NAD(P)-binding Rossmann-like Domain"/>
    <property type="match status" value="1"/>
</dbReference>
<dbReference type="PANTHER" id="PTHR43976:SF16">
    <property type="entry name" value="SHORT-CHAIN DEHYDROGENASE_REDUCTASE FAMILY PROTEIN"/>
    <property type="match status" value="1"/>
</dbReference>
<protein>
    <submittedName>
        <fullName evidence="5">Uncharacterized protein</fullName>
    </submittedName>
</protein>
<evidence type="ECO:0000256" key="2">
    <source>
        <dbReference type="ARBA" id="ARBA00022857"/>
    </source>
</evidence>
<evidence type="ECO:0000256" key="4">
    <source>
        <dbReference type="RuleBase" id="RU000363"/>
    </source>
</evidence>
<dbReference type="Pfam" id="PF00106">
    <property type="entry name" value="adh_short"/>
    <property type="match status" value="1"/>
</dbReference>
<dbReference type="AlphaFoldDB" id="A0A9P9WPN8"/>
<evidence type="ECO:0000313" key="6">
    <source>
        <dbReference type="Proteomes" id="UP000829685"/>
    </source>
</evidence>
<dbReference type="GO" id="GO:0016491">
    <property type="term" value="F:oxidoreductase activity"/>
    <property type="evidence" value="ECO:0007669"/>
    <property type="project" value="UniProtKB-KW"/>
</dbReference>
<dbReference type="EMBL" id="JAFIMR010000010">
    <property type="protein sequence ID" value="KAI1873621.1"/>
    <property type="molecule type" value="Genomic_DNA"/>
</dbReference>
<keyword evidence="6" id="KW-1185">Reference proteome</keyword>
<dbReference type="InterPro" id="IPR051911">
    <property type="entry name" value="SDR_oxidoreductase"/>
</dbReference>
<dbReference type="InterPro" id="IPR036291">
    <property type="entry name" value="NAD(P)-bd_dom_sf"/>
</dbReference>
<comment type="similarity">
    <text evidence="1 4">Belongs to the short-chain dehydrogenases/reductases (SDR) family.</text>
</comment>
<dbReference type="InterPro" id="IPR020904">
    <property type="entry name" value="Sc_DH/Rdtase_CS"/>
</dbReference>
<gene>
    <name evidence="5" type="ORF">JX265_005243</name>
</gene>
<proteinExistence type="inferred from homology"/>
<sequence>MSTSKVWLITGATSGIGLELAKAAMAAGHKVIATYRDASKTPDTIVELEKLGTTWVQLDVGATDVETKIQDTVVKFGHIDVLVNNAGYALSGSIEDISVEHAKELFAVNLFGPLRTVQAVLPSMRAQQSGTIVNVGSSNGIRASPGLGLYSASKFALEGLTEGLQAELSSFGIRVLLVEPGMVATRIADPNGAGVIIPSSDTYKGTAADLTMQGILQAYAAGMGASAEKTALRIVEAVDGTGLLEGKEVALRLPLGSDAVGYVEAKGREYLTLAEELKAVSGSI</sequence>
<reference evidence="5" key="1">
    <citation type="submission" date="2021-03" db="EMBL/GenBank/DDBJ databases">
        <title>Revisited historic fungal species revealed as producer of novel bioactive compounds through whole genome sequencing and comparative genomics.</title>
        <authorList>
            <person name="Vignolle G.A."/>
            <person name="Hochenegger N."/>
            <person name="Mach R.L."/>
            <person name="Mach-Aigner A.R."/>
            <person name="Javad Rahimi M."/>
            <person name="Salim K.A."/>
            <person name="Chan C.M."/>
            <person name="Lim L.B.L."/>
            <person name="Cai F."/>
            <person name="Druzhinina I.S."/>
            <person name="U'Ren J.M."/>
            <person name="Derntl C."/>
        </authorList>
    </citation>
    <scope>NUCLEOTIDE SEQUENCE</scope>
    <source>
        <strain evidence="5">TUCIM 5799</strain>
    </source>
</reference>
<dbReference type="PRINTS" id="PR00081">
    <property type="entry name" value="GDHRDH"/>
</dbReference>
<dbReference type="SUPFAM" id="SSF51735">
    <property type="entry name" value="NAD(P)-binding Rossmann-fold domains"/>
    <property type="match status" value="1"/>
</dbReference>
<comment type="caution">
    <text evidence="5">The sequence shown here is derived from an EMBL/GenBank/DDBJ whole genome shotgun (WGS) entry which is preliminary data.</text>
</comment>
<keyword evidence="2" id="KW-0521">NADP</keyword>
<accession>A0A9P9WPN8</accession>
<dbReference type="PRINTS" id="PR00080">
    <property type="entry name" value="SDRFAMILY"/>
</dbReference>
<evidence type="ECO:0000256" key="3">
    <source>
        <dbReference type="ARBA" id="ARBA00023002"/>
    </source>
</evidence>
<evidence type="ECO:0000256" key="1">
    <source>
        <dbReference type="ARBA" id="ARBA00006484"/>
    </source>
</evidence>
<dbReference type="PANTHER" id="PTHR43976">
    <property type="entry name" value="SHORT CHAIN DEHYDROGENASE"/>
    <property type="match status" value="1"/>
</dbReference>
<evidence type="ECO:0000313" key="5">
    <source>
        <dbReference type="EMBL" id="KAI1873621.1"/>
    </source>
</evidence>
<organism evidence="5 6">
    <name type="scientific">Neoarthrinium moseri</name>
    <dbReference type="NCBI Taxonomy" id="1658444"/>
    <lineage>
        <taxon>Eukaryota</taxon>
        <taxon>Fungi</taxon>
        <taxon>Dikarya</taxon>
        <taxon>Ascomycota</taxon>
        <taxon>Pezizomycotina</taxon>
        <taxon>Sordariomycetes</taxon>
        <taxon>Xylariomycetidae</taxon>
        <taxon>Amphisphaeriales</taxon>
        <taxon>Apiosporaceae</taxon>
        <taxon>Neoarthrinium</taxon>
    </lineage>
</organism>
<dbReference type="CDD" id="cd05374">
    <property type="entry name" value="17beta-HSD-like_SDR_c"/>
    <property type="match status" value="1"/>
</dbReference>
<dbReference type="PROSITE" id="PS00061">
    <property type="entry name" value="ADH_SHORT"/>
    <property type="match status" value="1"/>
</dbReference>
<keyword evidence="3" id="KW-0560">Oxidoreductase</keyword>
<dbReference type="InterPro" id="IPR002347">
    <property type="entry name" value="SDR_fam"/>
</dbReference>